<feature type="region of interest" description="Disordered" evidence="1">
    <location>
        <begin position="111"/>
        <end position="164"/>
    </location>
</feature>
<comment type="caution">
    <text evidence="3">The sequence shown here is derived from an EMBL/GenBank/DDBJ whole genome shotgun (WGS) entry which is preliminary data.</text>
</comment>
<dbReference type="AlphaFoldDB" id="A0A8J2JQF6"/>
<name>A0A8J2JQF6_9HEXA</name>
<accession>A0A8J2JQF6</accession>
<dbReference type="InterPro" id="IPR025476">
    <property type="entry name" value="Helitron_helicase-like"/>
</dbReference>
<feature type="non-terminal residue" evidence="3">
    <location>
        <position position="1"/>
    </location>
</feature>
<proteinExistence type="predicted"/>
<sequence>MSQQQLPPDQLDDAVFRQFDQATALGFTEMCCSCGCLRGPFNIVNFSATDPSLQDRPGSENLQYIGHFGTPTICRTCHRQALEKRDVHGQRIVTCPVLNLLALNVLQEKDQDESPAMFSHPAQAPGPDSQRQVEHADEEEEDDDDEDQEVDKPASPHKRQNPDWFETMQGDSIRQQVPPHQQNLDESGPAGLGQETLRHMAELASRIPSDPAQVQLQQLTLWGLHPEQDPNYVPPCGSKVVPPTFSEPESLQDLNDPGKDIGVLAHRMASPQLFFTLFATAHYDEKSIFGDFVFVPKTISGESQEQQALLPPPCSGFHVPCQTLTPNCFGLANFRNSPEYWKRENKRLESLNASLGPATFFVTLSDSSFQWTSTINNLIQVLYGYKLKSHMVEQLTSEAKYELFEKDPVQHCLLFHRRLDHILAIMRAYNWPFSPLVHTYVRTEFTAKRGTMHIRMLVWVKDAPAYPASLDDDGFQRTHQSTSLTNPIHNKRTTFTISNCSSFPHFEMSALTFWQVLAAARKLPAYFSMSSTRTDATLDSLTLP</sequence>
<dbReference type="OrthoDB" id="6615861at2759"/>
<gene>
    <name evidence="3" type="ORF">AFUS01_LOCUS12690</name>
</gene>
<feature type="domain" description="Helitron helicase-like" evidence="2">
    <location>
        <begin position="333"/>
        <end position="458"/>
    </location>
</feature>
<evidence type="ECO:0000313" key="4">
    <source>
        <dbReference type="Proteomes" id="UP000708208"/>
    </source>
</evidence>
<dbReference type="Pfam" id="PF14214">
    <property type="entry name" value="Helitron_like_N"/>
    <property type="match status" value="1"/>
</dbReference>
<evidence type="ECO:0000256" key="1">
    <source>
        <dbReference type="SAM" id="MobiDB-lite"/>
    </source>
</evidence>
<evidence type="ECO:0000259" key="2">
    <source>
        <dbReference type="Pfam" id="PF14214"/>
    </source>
</evidence>
<dbReference type="Proteomes" id="UP000708208">
    <property type="component" value="Unassembled WGS sequence"/>
</dbReference>
<keyword evidence="4" id="KW-1185">Reference proteome</keyword>
<reference evidence="3" key="1">
    <citation type="submission" date="2021-06" db="EMBL/GenBank/DDBJ databases">
        <authorList>
            <person name="Hodson N. C."/>
            <person name="Mongue J. A."/>
            <person name="Jaron S. K."/>
        </authorList>
    </citation>
    <scope>NUCLEOTIDE SEQUENCE</scope>
</reference>
<evidence type="ECO:0000313" key="3">
    <source>
        <dbReference type="EMBL" id="CAG7723613.1"/>
    </source>
</evidence>
<protein>
    <recommendedName>
        <fullName evidence="2">Helitron helicase-like domain-containing protein</fullName>
    </recommendedName>
</protein>
<dbReference type="EMBL" id="CAJVCH010100955">
    <property type="protein sequence ID" value="CAG7723613.1"/>
    <property type="molecule type" value="Genomic_DNA"/>
</dbReference>
<organism evidence="3 4">
    <name type="scientific">Allacma fusca</name>
    <dbReference type="NCBI Taxonomy" id="39272"/>
    <lineage>
        <taxon>Eukaryota</taxon>
        <taxon>Metazoa</taxon>
        <taxon>Ecdysozoa</taxon>
        <taxon>Arthropoda</taxon>
        <taxon>Hexapoda</taxon>
        <taxon>Collembola</taxon>
        <taxon>Symphypleona</taxon>
        <taxon>Sminthuridae</taxon>
        <taxon>Allacma</taxon>
    </lineage>
</organism>
<feature type="compositionally biased region" description="Acidic residues" evidence="1">
    <location>
        <begin position="136"/>
        <end position="149"/>
    </location>
</feature>